<name>A0A813HPC3_POLGL</name>
<sequence>MKLTKIPTRTSTFVKDKLNNLPESLDTTNISHSPTANNNQISHPPYRYEVPDDILSDLKKINPRTAHLLLQITNQGDDMEEALAHLQQMARTAFYQTRENTRAPAPQRITEAMTTDQSILKINKIINRVETTSSSSSTERLPKWSMCRMDRQQHHNNCMNCRNTSTVPYNTTPVIEYYLPDGGYWYLDFADDIVQHKYIDHKGNELNPEETAQLISSYLVPINDKFFTPPLPANTPLEMMSASDSPELL</sequence>
<dbReference type="AlphaFoldDB" id="A0A813HPC3"/>
<comment type="caution">
    <text evidence="2">The sequence shown here is derived from an EMBL/GenBank/DDBJ whole genome shotgun (WGS) entry which is preliminary data.</text>
</comment>
<reference evidence="2" key="1">
    <citation type="submission" date="2021-02" db="EMBL/GenBank/DDBJ databases">
        <authorList>
            <person name="Dougan E. K."/>
            <person name="Rhodes N."/>
            <person name="Thang M."/>
            <person name="Chan C."/>
        </authorList>
    </citation>
    <scope>NUCLEOTIDE SEQUENCE</scope>
</reference>
<evidence type="ECO:0000313" key="4">
    <source>
        <dbReference type="Proteomes" id="UP000654075"/>
    </source>
</evidence>
<protein>
    <submittedName>
        <fullName evidence="2">Uncharacterized protein</fullName>
    </submittedName>
</protein>
<accession>A0A813HPC3</accession>
<organism evidence="2 4">
    <name type="scientific">Polarella glacialis</name>
    <name type="common">Dinoflagellate</name>
    <dbReference type="NCBI Taxonomy" id="89957"/>
    <lineage>
        <taxon>Eukaryota</taxon>
        <taxon>Sar</taxon>
        <taxon>Alveolata</taxon>
        <taxon>Dinophyceae</taxon>
        <taxon>Suessiales</taxon>
        <taxon>Suessiaceae</taxon>
        <taxon>Polarella</taxon>
    </lineage>
</organism>
<dbReference type="Proteomes" id="UP000626109">
    <property type="component" value="Unassembled WGS sequence"/>
</dbReference>
<dbReference type="EMBL" id="CAJNNW010026329">
    <property type="protein sequence ID" value="CAE8684521.1"/>
    <property type="molecule type" value="Genomic_DNA"/>
</dbReference>
<evidence type="ECO:0000256" key="1">
    <source>
        <dbReference type="SAM" id="MobiDB-lite"/>
    </source>
</evidence>
<proteinExistence type="predicted"/>
<evidence type="ECO:0000313" key="3">
    <source>
        <dbReference type="EMBL" id="CAE8684521.1"/>
    </source>
</evidence>
<keyword evidence="4" id="KW-1185">Reference proteome</keyword>
<dbReference type="Proteomes" id="UP000654075">
    <property type="component" value="Unassembled WGS sequence"/>
</dbReference>
<gene>
    <name evidence="2" type="ORF">PGLA1383_LOCUS55074</name>
    <name evidence="3" type="ORF">PGLA2088_LOCUS23983</name>
</gene>
<dbReference type="EMBL" id="CAJNNV010032491">
    <property type="protein sequence ID" value="CAE8640136.1"/>
    <property type="molecule type" value="Genomic_DNA"/>
</dbReference>
<feature type="region of interest" description="Disordered" evidence="1">
    <location>
        <begin position="24"/>
        <end position="45"/>
    </location>
</feature>
<evidence type="ECO:0000313" key="2">
    <source>
        <dbReference type="EMBL" id="CAE8640136.1"/>
    </source>
</evidence>
<feature type="compositionally biased region" description="Polar residues" evidence="1">
    <location>
        <begin position="24"/>
        <end position="42"/>
    </location>
</feature>